<evidence type="ECO:0000259" key="2">
    <source>
        <dbReference type="PROSITE" id="PS51186"/>
    </source>
</evidence>
<dbReference type="SUPFAM" id="SSF55729">
    <property type="entry name" value="Acyl-CoA N-acyltransferases (Nat)"/>
    <property type="match status" value="1"/>
</dbReference>
<dbReference type="Proteomes" id="UP000295217">
    <property type="component" value="Unassembled WGS sequence"/>
</dbReference>
<protein>
    <submittedName>
        <fullName evidence="3">GNAT family N-acetyltransferase</fullName>
    </submittedName>
</protein>
<feature type="region of interest" description="Disordered" evidence="1">
    <location>
        <begin position="1"/>
        <end position="20"/>
    </location>
</feature>
<feature type="domain" description="N-acetyltransferase" evidence="2">
    <location>
        <begin position="195"/>
        <end position="327"/>
    </location>
</feature>
<comment type="caution">
    <text evidence="3">The sequence shown here is derived from an EMBL/GenBank/DDBJ whole genome shotgun (WGS) entry which is preliminary data.</text>
</comment>
<keyword evidence="3" id="KW-0808">Transferase</keyword>
<dbReference type="InterPro" id="IPR016181">
    <property type="entry name" value="Acyl_CoA_acyltransferase"/>
</dbReference>
<gene>
    <name evidence="3" type="ORF">E1262_28155</name>
</gene>
<name>A0A4R5A1F5_9ACTN</name>
<dbReference type="Pfam" id="PF00583">
    <property type="entry name" value="Acetyltransf_1"/>
    <property type="match status" value="1"/>
</dbReference>
<sequence>MRTAPDSPEESMHVSITRPSTPEEALALLRGARSELGTPIADLVVTDEHLTTAFANRNRRPEWVWTADRDGRTAGRVAGWGAPANDQPWILDFFDLGEEPDRVDVMTALLRRATADLRAGGLEQVELNLFPPAGWRDDPPPALPDLLAAAKAAGFEILVTRRRFRWTPAAGLPSVRDGLRFEPVSGPDDPVLADAYLRTFQGSLDAHTRRSLRTRDAAELAAEELADMVNYAGPVDGWRVAYDAGGALVGLVTGNPGAKVFTGYVGVVPEQRGHGYARELLAWMTTWQAEHGAEKVVGETDDENVPMRRAFEAVGFEEESARIDLVG</sequence>
<dbReference type="GO" id="GO:0016747">
    <property type="term" value="F:acyltransferase activity, transferring groups other than amino-acyl groups"/>
    <property type="evidence" value="ECO:0007669"/>
    <property type="project" value="InterPro"/>
</dbReference>
<dbReference type="OrthoDB" id="7942268at2"/>
<keyword evidence="4" id="KW-1185">Reference proteome</keyword>
<dbReference type="InterPro" id="IPR000182">
    <property type="entry name" value="GNAT_dom"/>
</dbReference>
<dbReference type="Gene3D" id="3.40.630.30">
    <property type="match status" value="1"/>
</dbReference>
<evidence type="ECO:0000313" key="4">
    <source>
        <dbReference type="Proteomes" id="UP000295217"/>
    </source>
</evidence>
<dbReference type="PANTHER" id="PTHR43072">
    <property type="entry name" value="N-ACETYLTRANSFERASE"/>
    <property type="match status" value="1"/>
</dbReference>
<dbReference type="EMBL" id="SMLB01000068">
    <property type="protein sequence ID" value="TDD64444.1"/>
    <property type="molecule type" value="Genomic_DNA"/>
</dbReference>
<evidence type="ECO:0000313" key="3">
    <source>
        <dbReference type="EMBL" id="TDD64444.1"/>
    </source>
</evidence>
<organism evidence="3 4">
    <name type="scientific">Jiangella aurantiaca</name>
    <dbReference type="NCBI Taxonomy" id="2530373"/>
    <lineage>
        <taxon>Bacteria</taxon>
        <taxon>Bacillati</taxon>
        <taxon>Actinomycetota</taxon>
        <taxon>Actinomycetes</taxon>
        <taxon>Jiangellales</taxon>
        <taxon>Jiangellaceae</taxon>
        <taxon>Jiangella</taxon>
    </lineage>
</organism>
<evidence type="ECO:0000256" key="1">
    <source>
        <dbReference type="SAM" id="MobiDB-lite"/>
    </source>
</evidence>
<dbReference type="AlphaFoldDB" id="A0A4R5A1F5"/>
<dbReference type="PROSITE" id="PS51186">
    <property type="entry name" value="GNAT"/>
    <property type="match status" value="1"/>
</dbReference>
<accession>A0A4R5A1F5</accession>
<reference evidence="3 4" key="1">
    <citation type="submission" date="2019-02" db="EMBL/GenBank/DDBJ databases">
        <title>Draft genome sequences of novel Actinobacteria.</title>
        <authorList>
            <person name="Sahin N."/>
            <person name="Ay H."/>
            <person name="Saygin H."/>
        </authorList>
    </citation>
    <scope>NUCLEOTIDE SEQUENCE [LARGE SCALE GENOMIC DNA]</scope>
    <source>
        <strain evidence="3 4">8K307</strain>
    </source>
</reference>
<proteinExistence type="predicted"/>
<dbReference type="CDD" id="cd04301">
    <property type="entry name" value="NAT_SF"/>
    <property type="match status" value="1"/>
</dbReference>